<sequence length="152" mass="16246">MRKGGRGNILPPGDHPRRWHELTASLAPLLAQLAGEGLFDRALPAPHRRSLVQVSMAATCMNRGPDSAIADSCAMPLKWVGVCGCNHRLESSPAESAAYSRPLGYSLTALPPGLDLEKNCKAWLATCVLPPLLSVRWCGSMGLQMTKLCTVG</sequence>
<dbReference type="Proteomes" id="UP000297703">
    <property type="component" value="Unassembled WGS sequence"/>
</dbReference>
<proteinExistence type="predicted"/>
<dbReference type="AlphaFoldDB" id="A0A4D9DJE9"/>
<comment type="caution">
    <text evidence="1">The sequence shown here is derived from an EMBL/GenBank/DDBJ whole genome shotgun (WGS) entry which is preliminary data.</text>
</comment>
<organism evidence="1 2">
    <name type="scientific">Platysternon megacephalum</name>
    <name type="common">big-headed turtle</name>
    <dbReference type="NCBI Taxonomy" id="55544"/>
    <lineage>
        <taxon>Eukaryota</taxon>
        <taxon>Metazoa</taxon>
        <taxon>Chordata</taxon>
        <taxon>Craniata</taxon>
        <taxon>Vertebrata</taxon>
        <taxon>Euteleostomi</taxon>
        <taxon>Archelosauria</taxon>
        <taxon>Testudinata</taxon>
        <taxon>Testudines</taxon>
        <taxon>Cryptodira</taxon>
        <taxon>Durocryptodira</taxon>
        <taxon>Testudinoidea</taxon>
        <taxon>Platysternidae</taxon>
        <taxon>Platysternon</taxon>
    </lineage>
</organism>
<keyword evidence="2" id="KW-1185">Reference proteome</keyword>
<accession>A0A4D9DJE9</accession>
<reference evidence="1 2" key="1">
    <citation type="submission" date="2019-04" db="EMBL/GenBank/DDBJ databases">
        <title>Draft genome of the big-headed turtle Platysternon megacephalum.</title>
        <authorList>
            <person name="Gong S."/>
        </authorList>
    </citation>
    <scope>NUCLEOTIDE SEQUENCE [LARGE SCALE GENOMIC DNA]</scope>
    <source>
        <strain evidence="1">DO16091913</strain>
        <tissue evidence="1">Muscle</tissue>
    </source>
</reference>
<name>A0A4D9DJE9_9SAUR</name>
<reference evidence="1 2" key="2">
    <citation type="submission" date="2019-04" db="EMBL/GenBank/DDBJ databases">
        <title>The genome sequence of big-headed turtle.</title>
        <authorList>
            <person name="Gong S."/>
        </authorList>
    </citation>
    <scope>NUCLEOTIDE SEQUENCE [LARGE SCALE GENOMIC DNA]</scope>
    <source>
        <strain evidence="1">DO16091913</strain>
        <tissue evidence="1">Muscle</tissue>
    </source>
</reference>
<gene>
    <name evidence="1" type="ORF">DR999_PMT20539</name>
</gene>
<evidence type="ECO:0000313" key="1">
    <source>
        <dbReference type="EMBL" id="TFJ97615.1"/>
    </source>
</evidence>
<dbReference type="EMBL" id="QXTE01000475">
    <property type="protein sequence ID" value="TFJ97615.1"/>
    <property type="molecule type" value="Genomic_DNA"/>
</dbReference>
<evidence type="ECO:0000313" key="2">
    <source>
        <dbReference type="Proteomes" id="UP000297703"/>
    </source>
</evidence>
<protein>
    <submittedName>
        <fullName evidence="1">Complement C2</fullName>
    </submittedName>
</protein>